<protein>
    <submittedName>
        <fullName evidence="13">Potassium channel domain-containing protein</fullName>
    </submittedName>
</protein>
<dbReference type="GO" id="GO:0022841">
    <property type="term" value="F:potassium ion leak channel activity"/>
    <property type="evidence" value="ECO:0007669"/>
    <property type="project" value="TreeGrafter"/>
</dbReference>
<dbReference type="GO" id="GO:0005886">
    <property type="term" value="C:plasma membrane"/>
    <property type="evidence" value="ECO:0007669"/>
    <property type="project" value="TreeGrafter"/>
</dbReference>
<evidence type="ECO:0000256" key="9">
    <source>
        <dbReference type="SAM" id="MobiDB-lite"/>
    </source>
</evidence>
<accession>A0A914W3A9</accession>
<feature type="transmembrane region" description="Helical" evidence="10">
    <location>
        <begin position="388"/>
        <end position="408"/>
    </location>
</feature>
<dbReference type="Pfam" id="PF07885">
    <property type="entry name" value="Ion_trans_2"/>
    <property type="match status" value="2"/>
</dbReference>
<dbReference type="PANTHER" id="PTHR11003">
    <property type="entry name" value="POTASSIUM CHANNEL, SUBFAMILY K"/>
    <property type="match status" value="1"/>
</dbReference>
<dbReference type="GO" id="GO:0015271">
    <property type="term" value="F:outward rectifier potassium channel activity"/>
    <property type="evidence" value="ECO:0007669"/>
    <property type="project" value="TreeGrafter"/>
</dbReference>
<sequence>MPPVVIGVLSACGCQEESAPHGAGARHRKLFIPKTDDAITSFDFFALTDDDDDNNNNMNNNRRPRRLSGVGNARDDEPLVVVPVDKPKRHVGFARGSSSTSSKASRASVMSARKLMAADIERIKQPLPSDLPPEPEKTGKEKWISKVKVVLPHVLLVAATGLYTVIGAAIFAAIERPHEFRVKMENAKSVREMQFDMLRTAWNLTESAVLVSEEEWLRIVEERFDEIVDQTFLAFERFDEIVDQTFLAFEVGVRANEIFDHNTINLDWNFPSAIFFSTTVLTTIGYGHLVPVTFWGRLFCIAYALFGIPLTLITIADLAKFLSDIITDMYNYMLRVGARLCNFGCKSDSVERRSENGGILGQQQPVEQPMRGPDSESNMSELTTVSGFFVLGILLAYTAGSAVMFAAWEPDWSFLDAFYFCLITMVTVGFGDLVPNRLVPGREAYLISAICFIFVGLVLTTMCLDLIGSEAIDNVHYFGRKIGSAKDALALLQGKGRAMQNLFKRHNKKLGFSQEQAQEMWFAYMPKDIYLWRYIDQATGSSPTETARQVNEERKEDEKEADDGKEEADDEREGDETRWSPPPPLMVDS</sequence>
<keyword evidence="3 8" id="KW-0812">Transmembrane</keyword>
<comment type="similarity">
    <text evidence="8">Belongs to the two pore domain potassium channel (TC 1.A.1.8) family.</text>
</comment>
<feature type="compositionally biased region" description="Pro residues" evidence="9">
    <location>
        <begin position="580"/>
        <end position="589"/>
    </location>
</feature>
<dbReference type="PRINTS" id="PR01333">
    <property type="entry name" value="2POREKCHANEL"/>
</dbReference>
<dbReference type="InterPro" id="IPR013099">
    <property type="entry name" value="K_chnl_dom"/>
</dbReference>
<feature type="region of interest" description="Disordered" evidence="9">
    <location>
        <begin position="541"/>
        <end position="589"/>
    </location>
</feature>
<keyword evidence="5 8" id="KW-0406">Ion transport</keyword>
<keyword evidence="4 10" id="KW-1133">Transmembrane helix</keyword>
<reference evidence="13" key="1">
    <citation type="submission" date="2022-11" db="UniProtKB">
        <authorList>
            <consortium name="WormBaseParasite"/>
        </authorList>
    </citation>
    <scope>IDENTIFICATION</scope>
</reference>
<feature type="transmembrane region" description="Helical" evidence="10">
    <location>
        <begin position="268"/>
        <end position="288"/>
    </location>
</feature>
<dbReference type="Proteomes" id="UP000887566">
    <property type="component" value="Unplaced"/>
</dbReference>
<feature type="domain" description="Potassium channel" evidence="11">
    <location>
        <begin position="265"/>
        <end position="323"/>
    </location>
</feature>
<evidence type="ECO:0000256" key="3">
    <source>
        <dbReference type="ARBA" id="ARBA00022692"/>
    </source>
</evidence>
<feature type="region of interest" description="Disordered" evidence="9">
    <location>
        <begin position="49"/>
        <end position="73"/>
    </location>
</feature>
<feature type="transmembrane region" description="Helical" evidence="10">
    <location>
        <begin position="446"/>
        <end position="467"/>
    </location>
</feature>
<evidence type="ECO:0000256" key="2">
    <source>
        <dbReference type="ARBA" id="ARBA00022448"/>
    </source>
</evidence>
<name>A0A914W3A9_9BILA</name>
<keyword evidence="2 8" id="KW-0813">Transport</keyword>
<evidence type="ECO:0000256" key="8">
    <source>
        <dbReference type="RuleBase" id="RU003857"/>
    </source>
</evidence>
<evidence type="ECO:0000256" key="7">
    <source>
        <dbReference type="ARBA" id="ARBA00023303"/>
    </source>
</evidence>
<organism evidence="12 13">
    <name type="scientific">Plectus sambesii</name>
    <dbReference type="NCBI Taxonomy" id="2011161"/>
    <lineage>
        <taxon>Eukaryota</taxon>
        <taxon>Metazoa</taxon>
        <taxon>Ecdysozoa</taxon>
        <taxon>Nematoda</taxon>
        <taxon>Chromadorea</taxon>
        <taxon>Plectida</taxon>
        <taxon>Plectina</taxon>
        <taxon>Plectoidea</taxon>
        <taxon>Plectidae</taxon>
        <taxon>Plectus</taxon>
    </lineage>
</organism>
<evidence type="ECO:0000313" key="13">
    <source>
        <dbReference type="WBParaSite" id="PSAMB.scaffold3131size19546.g20454.t1"/>
    </source>
</evidence>
<feature type="region of interest" description="Disordered" evidence="9">
    <location>
        <begin position="354"/>
        <end position="378"/>
    </location>
</feature>
<feature type="transmembrane region" description="Helical" evidence="10">
    <location>
        <begin position="414"/>
        <end position="434"/>
    </location>
</feature>
<feature type="compositionally biased region" description="Acidic residues" evidence="9">
    <location>
        <begin position="559"/>
        <end position="574"/>
    </location>
</feature>
<evidence type="ECO:0000256" key="10">
    <source>
        <dbReference type="SAM" id="Phobius"/>
    </source>
</evidence>
<keyword evidence="6 10" id="KW-0472">Membrane</keyword>
<dbReference type="PANTHER" id="PTHR11003:SF156">
    <property type="entry name" value="POTASSIUM CHANNEL DOMAIN-CONTAINING PROTEIN"/>
    <property type="match status" value="1"/>
</dbReference>
<evidence type="ECO:0000256" key="4">
    <source>
        <dbReference type="ARBA" id="ARBA00022989"/>
    </source>
</evidence>
<evidence type="ECO:0000256" key="5">
    <source>
        <dbReference type="ARBA" id="ARBA00023065"/>
    </source>
</evidence>
<evidence type="ECO:0000256" key="6">
    <source>
        <dbReference type="ARBA" id="ARBA00023136"/>
    </source>
</evidence>
<evidence type="ECO:0000313" key="12">
    <source>
        <dbReference type="Proteomes" id="UP000887566"/>
    </source>
</evidence>
<proteinExistence type="inferred from homology"/>
<dbReference type="WBParaSite" id="PSAMB.scaffold3131size19546.g20454.t1">
    <property type="protein sequence ID" value="PSAMB.scaffold3131size19546.g20454.t1"/>
    <property type="gene ID" value="PSAMB.scaffold3131size19546.g20454"/>
</dbReference>
<keyword evidence="12" id="KW-1185">Reference proteome</keyword>
<feature type="transmembrane region" description="Helical" evidence="10">
    <location>
        <begin position="150"/>
        <end position="174"/>
    </location>
</feature>
<dbReference type="AlphaFoldDB" id="A0A914W3A9"/>
<comment type="subcellular location">
    <subcellularLocation>
        <location evidence="1">Membrane</location>
        <topology evidence="1">Multi-pass membrane protein</topology>
    </subcellularLocation>
</comment>
<dbReference type="GO" id="GO:0030322">
    <property type="term" value="P:stabilization of membrane potential"/>
    <property type="evidence" value="ECO:0007669"/>
    <property type="project" value="TreeGrafter"/>
</dbReference>
<dbReference type="SUPFAM" id="SSF81324">
    <property type="entry name" value="Voltage-gated potassium channels"/>
    <property type="match status" value="2"/>
</dbReference>
<evidence type="ECO:0000259" key="11">
    <source>
        <dbReference type="Pfam" id="PF07885"/>
    </source>
</evidence>
<dbReference type="Gene3D" id="1.10.287.70">
    <property type="match status" value="1"/>
</dbReference>
<dbReference type="InterPro" id="IPR003280">
    <property type="entry name" value="2pore_dom_K_chnl"/>
</dbReference>
<feature type="domain" description="Potassium channel" evidence="11">
    <location>
        <begin position="393"/>
        <end position="469"/>
    </location>
</feature>
<evidence type="ECO:0000256" key="1">
    <source>
        <dbReference type="ARBA" id="ARBA00004141"/>
    </source>
</evidence>
<feature type="transmembrane region" description="Helical" evidence="10">
    <location>
        <begin position="294"/>
        <end position="319"/>
    </location>
</feature>
<keyword evidence="7 8" id="KW-0407">Ion channel</keyword>